<dbReference type="Proteomes" id="UP001187471">
    <property type="component" value="Unassembled WGS sequence"/>
</dbReference>
<evidence type="ECO:0000259" key="4">
    <source>
        <dbReference type="Pfam" id="PF00685"/>
    </source>
</evidence>
<reference evidence="5" key="1">
    <citation type="submission" date="2022-12" db="EMBL/GenBank/DDBJ databases">
        <title>Draft genome assemblies for two species of Escallonia (Escalloniales).</title>
        <authorList>
            <person name="Chanderbali A."/>
            <person name="Dervinis C."/>
            <person name="Anghel I."/>
            <person name="Soltis D."/>
            <person name="Soltis P."/>
            <person name="Zapata F."/>
        </authorList>
    </citation>
    <scope>NUCLEOTIDE SEQUENCE</scope>
    <source>
        <strain evidence="5">UCBG92.1500</strain>
        <tissue evidence="5">Leaf</tissue>
    </source>
</reference>
<dbReference type="Gene3D" id="3.40.50.300">
    <property type="entry name" value="P-loop containing nucleotide triphosphate hydrolases"/>
    <property type="match status" value="1"/>
</dbReference>
<dbReference type="AlphaFoldDB" id="A0AA88QS31"/>
<evidence type="ECO:0000256" key="2">
    <source>
        <dbReference type="ARBA" id="ARBA00022679"/>
    </source>
</evidence>
<dbReference type="GO" id="GO:0008146">
    <property type="term" value="F:sulfotransferase activity"/>
    <property type="evidence" value="ECO:0007669"/>
    <property type="project" value="InterPro"/>
</dbReference>
<evidence type="ECO:0000256" key="1">
    <source>
        <dbReference type="ARBA" id="ARBA00005771"/>
    </source>
</evidence>
<gene>
    <name evidence="5" type="ORF">RJ640_017341</name>
</gene>
<organism evidence="5 6">
    <name type="scientific">Escallonia rubra</name>
    <dbReference type="NCBI Taxonomy" id="112253"/>
    <lineage>
        <taxon>Eukaryota</taxon>
        <taxon>Viridiplantae</taxon>
        <taxon>Streptophyta</taxon>
        <taxon>Embryophyta</taxon>
        <taxon>Tracheophyta</taxon>
        <taxon>Spermatophyta</taxon>
        <taxon>Magnoliopsida</taxon>
        <taxon>eudicotyledons</taxon>
        <taxon>Gunneridae</taxon>
        <taxon>Pentapetalae</taxon>
        <taxon>asterids</taxon>
        <taxon>campanulids</taxon>
        <taxon>Escalloniales</taxon>
        <taxon>Escalloniaceae</taxon>
        <taxon>Escallonia</taxon>
    </lineage>
</organism>
<dbReference type="InterPro" id="IPR000863">
    <property type="entry name" value="Sulfotransferase_dom"/>
</dbReference>
<keyword evidence="2 3" id="KW-0808">Transferase</keyword>
<feature type="domain" description="Sulfotransferase" evidence="4">
    <location>
        <begin position="67"/>
        <end position="325"/>
    </location>
</feature>
<evidence type="ECO:0000256" key="3">
    <source>
        <dbReference type="RuleBase" id="RU361155"/>
    </source>
</evidence>
<dbReference type="SUPFAM" id="SSF52540">
    <property type="entry name" value="P-loop containing nucleoside triphosphate hydrolases"/>
    <property type="match status" value="1"/>
</dbReference>
<comment type="caution">
    <text evidence="5">The sequence shown here is derived from an EMBL/GenBank/DDBJ whole genome shotgun (WGS) entry which is preliminary data.</text>
</comment>
<sequence>MESTKPNEAEETSDSRIYKKYRETIATLPKGIGGTASQEIYQYQGFWYYPLYLERIMLIQEHFKAQPSHIVVVSMPKCGTTWLKALTFAIATRSQFDFSLSHPLTASSPHECLPFLEEVAATACLNEANNPIALFATHMPFTSLPESFLSSGCKKVYICRNPKDALTSMWHFECRLTPKGKKCFTLEEAFEHFSEGVYPYGPYWDHVLGYWKASLEWPEKILFLKYEDLKTDTMRHVKKLAQFIGHPFSLQEEKDGLVEEVIQLCSFENLSNLDVNKFGKRRVTEKKEIENAVFFRKGVVGDWKNNLTAEMSEQLDKITEQKLRGRGGHEWCFSHLVVVTVVAGRLGGTVEVESWPWGLTTDRAGEKEKKRRRQRRLQGKLAEMASRREGRRSWRSGGAAAYRRGNWAWRLASLVGRG</sequence>
<comment type="similarity">
    <text evidence="1 3">Belongs to the sulfotransferase 1 family.</text>
</comment>
<evidence type="ECO:0000313" key="5">
    <source>
        <dbReference type="EMBL" id="KAK2969501.1"/>
    </source>
</evidence>
<dbReference type="EC" id="2.8.2.-" evidence="3"/>
<dbReference type="Pfam" id="PF00685">
    <property type="entry name" value="Sulfotransfer_1"/>
    <property type="match status" value="1"/>
</dbReference>
<name>A0AA88QS31_9ASTE</name>
<dbReference type="EMBL" id="JAVXUO010002805">
    <property type="protein sequence ID" value="KAK2969501.1"/>
    <property type="molecule type" value="Genomic_DNA"/>
</dbReference>
<dbReference type="PANTHER" id="PTHR11783">
    <property type="entry name" value="SULFOTRANSFERASE SULT"/>
    <property type="match status" value="1"/>
</dbReference>
<protein>
    <recommendedName>
        <fullName evidence="3">Sulfotransferase</fullName>
        <ecNumber evidence="3">2.8.2.-</ecNumber>
    </recommendedName>
</protein>
<keyword evidence="6" id="KW-1185">Reference proteome</keyword>
<dbReference type="InterPro" id="IPR027417">
    <property type="entry name" value="P-loop_NTPase"/>
</dbReference>
<proteinExistence type="inferred from homology"/>
<evidence type="ECO:0000313" key="6">
    <source>
        <dbReference type="Proteomes" id="UP001187471"/>
    </source>
</evidence>
<accession>A0AA88QS31</accession>